<dbReference type="EMBL" id="JBHSIT010000006">
    <property type="protein sequence ID" value="MFC4910152.1"/>
    <property type="molecule type" value="Genomic_DNA"/>
</dbReference>
<sequence length="137" mass="15294">MYQQIQHFYARQLRLLDEGRTAEWAATFEPGGVFDADGLPEPVRGREAIESASRAAAEKLAADGIRRRHWLGMLEVGERPDGTLLARTYALIISTPRGGPAGLHMSTTCDDVLVRDGADLLVRHRRVRRDDLDGRED</sequence>
<dbReference type="RefSeq" id="WP_378258222.1">
    <property type="nucleotide sequence ID" value="NZ_JBHSIT010000006.1"/>
</dbReference>
<dbReference type="Pfam" id="PF13577">
    <property type="entry name" value="SnoaL_4"/>
    <property type="match status" value="1"/>
</dbReference>
<name>A0ABV9U1F6_9ACTN</name>
<evidence type="ECO:0000259" key="1">
    <source>
        <dbReference type="Pfam" id="PF13577"/>
    </source>
</evidence>
<proteinExistence type="predicted"/>
<keyword evidence="3" id="KW-1185">Reference proteome</keyword>
<protein>
    <submittedName>
        <fullName evidence="2">Nuclear transport factor 2 family protein</fullName>
    </submittedName>
</protein>
<evidence type="ECO:0000313" key="2">
    <source>
        <dbReference type="EMBL" id="MFC4910152.1"/>
    </source>
</evidence>
<accession>A0ABV9U1F6</accession>
<reference evidence="3" key="1">
    <citation type="journal article" date="2019" name="Int. J. Syst. Evol. Microbiol.">
        <title>The Global Catalogue of Microorganisms (GCM) 10K type strain sequencing project: providing services to taxonomists for standard genome sequencing and annotation.</title>
        <authorList>
            <consortium name="The Broad Institute Genomics Platform"/>
            <consortium name="The Broad Institute Genome Sequencing Center for Infectious Disease"/>
            <person name="Wu L."/>
            <person name="Ma J."/>
        </authorList>
    </citation>
    <scope>NUCLEOTIDE SEQUENCE [LARGE SCALE GENOMIC DNA]</scope>
    <source>
        <strain evidence="3">KLKA75</strain>
    </source>
</reference>
<dbReference type="Proteomes" id="UP001595872">
    <property type="component" value="Unassembled WGS sequence"/>
</dbReference>
<feature type="domain" description="SnoaL-like" evidence="1">
    <location>
        <begin position="3"/>
        <end position="126"/>
    </location>
</feature>
<gene>
    <name evidence="2" type="ORF">ACFPCY_22750</name>
</gene>
<comment type="caution">
    <text evidence="2">The sequence shown here is derived from an EMBL/GenBank/DDBJ whole genome shotgun (WGS) entry which is preliminary data.</text>
</comment>
<organism evidence="2 3">
    <name type="scientific">Actinomadura gamaensis</name>
    <dbReference type="NCBI Taxonomy" id="1763541"/>
    <lineage>
        <taxon>Bacteria</taxon>
        <taxon>Bacillati</taxon>
        <taxon>Actinomycetota</taxon>
        <taxon>Actinomycetes</taxon>
        <taxon>Streptosporangiales</taxon>
        <taxon>Thermomonosporaceae</taxon>
        <taxon>Actinomadura</taxon>
    </lineage>
</organism>
<dbReference type="InterPro" id="IPR037401">
    <property type="entry name" value="SnoaL-like"/>
</dbReference>
<dbReference type="InterPro" id="IPR032710">
    <property type="entry name" value="NTF2-like_dom_sf"/>
</dbReference>
<dbReference type="Gene3D" id="3.10.450.50">
    <property type="match status" value="1"/>
</dbReference>
<dbReference type="SUPFAM" id="SSF54427">
    <property type="entry name" value="NTF2-like"/>
    <property type="match status" value="1"/>
</dbReference>
<evidence type="ECO:0000313" key="3">
    <source>
        <dbReference type="Proteomes" id="UP001595872"/>
    </source>
</evidence>